<sequence>MTCNNTCSSTDDTSLYKDSYHCCAQSCIQSCSKSGSSYTIQCNCVSWVWNIEYSIICSFCYTTVIEVKYNTSQGIQISNNTNYFGQDKIASEYYMNSFSLTKPIDCFYDPENVLNVLFNVNYTIKTWVIFEVV</sequence>
<name>A0A9N9JVI5_9GLOM</name>
<protein>
    <submittedName>
        <fullName evidence="1">22034_t:CDS:1</fullName>
    </submittedName>
</protein>
<dbReference type="OrthoDB" id="10489532at2759"/>
<gene>
    <name evidence="1" type="ORF">CPELLU_LOCUS17599</name>
</gene>
<keyword evidence="2" id="KW-1185">Reference proteome</keyword>
<accession>A0A9N9JVI5</accession>
<organism evidence="1 2">
    <name type="scientific">Cetraspora pellucida</name>
    <dbReference type="NCBI Taxonomy" id="1433469"/>
    <lineage>
        <taxon>Eukaryota</taxon>
        <taxon>Fungi</taxon>
        <taxon>Fungi incertae sedis</taxon>
        <taxon>Mucoromycota</taxon>
        <taxon>Glomeromycotina</taxon>
        <taxon>Glomeromycetes</taxon>
        <taxon>Diversisporales</taxon>
        <taxon>Gigasporaceae</taxon>
        <taxon>Cetraspora</taxon>
    </lineage>
</organism>
<comment type="caution">
    <text evidence="1">The sequence shown here is derived from an EMBL/GenBank/DDBJ whole genome shotgun (WGS) entry which is preliminary data.</text>
</comment>
<evidence type="ECO:0000313" key="2">
    <source>
        <dbReference type="Proteomes" id="UP000789759"/>
    </source>
</evidence>
<feature type="non-terminal residue" evidence="1">
    <location>
        <position position="133"/>
    </location>
</feature>
<feature type="non-terminal residue" evidence="1">
    <location>
        <position position="1"/>
    </location>
</feature>
<reference evidence="1" key="1">
    <citation type="submission" date="2021-06" db="EMBL/GenBank/DDBJ databases">
        <authorList>
            <person name="Kallberg Y."/>
            <person name="Tangrot J."/>
            <person name="Rosling A."/>
        </authorList>
    </citation>
    <scope>NUCLEOTIDE SEQUENCE</scope>
    <source>
        <strain evidence="1">FL966</strain>
    </source>
</reference>
<proteinExistence type="predicted"/>
<dbReference type="Proteomes" id="UP000789759">
    <property type="component" value="Unassembled WGS sequence"/>
</dbReference>
<evidence type="ECO:0000313" key="1">
    <source>
        <dbReference type="EMBL" id="CAG8799466.1"/>
    </source>
</evidence>
<dbReference type="EMBL" id="CAJVQA010030486">
    <property type="protein sequence ID" value="CAG8799466.1"/>
    <property type="molecule type" value="Genomic_DNA"/>
</dbReference>
<dbReference type="AlphaFoldDB" id="A0A9N9JVI5"/>